<dbReference type="InterPro" id="IPR050287">
    <property type="entry name" value="MTA/SAH_deaminase"/>
</dbReference>
<proteinExistence type="predicted"/>
<evidence type="ECO:0000313" key="2">
    <source>
        <dbReference type="EMBL" id="MCQ1537692.1"/>
    </source>
</evidence>
<dbReference type="RefSeq" id="WP_255331600.1">
    <property type="nucleotide sequence ID" value="NZ_VOTZ01000002.1"/>
</dbReference>
<dbReference type="Gene3D" id="3.20.20.140">
    <property type="entry name" value="Metal-dependent hydrolases"/>
    <property type="match status" value="1"/>
</dbReference>
<gene>
    <name evidence="2" type="ORF">FTO68_01625</name>
</gene>
<feature type="domain" description="Amidohydrolase-related" evidence="1">
    <location>
        <begin position="44"/>
        <end position="274"/>
    </location>
</feature>
<keyword evidence="3" id="KW-1185">Reference proteome</keyword>
<reference evidence="2 3" key="1">
    <citation type="submission" date="2019-08" db="EMBL/GenBank/DDBJ databases">
        <authorList>
            <person name="Chen S.-C."/>
            <person name="Lai M.-C."/>
            <person name="You Y.-T."/>
        </authorList>
    </citation>
    <scope>NUCLEOTIDE SEQUENCE [LARGE SCALE GENOMIC DNA]</scope>
    <source>
        <strain evidence="2 3">P2F9704a</strain>
    </source>
</reference>
<dbReference type="AlphaFoldDB" id="A0ABD4THD9"/>
<dbReference type="EMBL" id="VOTZ01000002">
    <property type="protein sequence ID" value="MCQ1537692.1"/>
    <property type="molecule type" value="Genomic_DNA"/>
</dbReference>
<dbReference type="Pfam" id="PF01979">
    <property type="entry name" value="Amidohydro_1"/>
    <property type="match status" value="1"/>
</dbReference>
<dbReference type="PANTHER" id="PTHR43794:SF5">
    <property type="entry name" value="CHLOROHYDROLASE FAMILY PROTEIN"/>
    <property type="match status" value="1"/>
</dbReference>
<dbReference type="PANTHER" id="PTHR43794">
    <property type="entry name" value="AMINOHYDROLASE SSNA-RELATED"/>
    <property type="match status" value="1"/>
</dbReference>
<accession>A0ABD4THD9</accession>
<dbReference type="InterPro" id="IPR032466">
    <property type="entry name" value="Metal_Hydrolase"/>
</dbReference>
<protein>
    <submittedName>
        <fullName evidence="2">Amidohydrolase family protein</fullName>
    </submittedName>
</protein>
<comment type="caution">
    <text evidence="2">The sequence shown here is derived from an EMBL/GenBank/DDBJ whole genome shotgun (WGS) entry which is preliminary data.</text>
</comment>
<evidence type="ECO:0000313" key="3">
    <source>
        <dbReference type="Proteomes" id="UP001524383"/>
    </source>
</evidence>
<dbReference type="SUPFAM" id="SSF51556">
    <property type="entry name" value="Metallo-dependent hydrolases"/>
    <property type="match status" value="1"/>
</dbReference>
<dbReference type="InterPro" id="IPR006680">
    <property type="entry name" value="Amidohydro-rel"/>
</dbReference>
<evidence type="ECO:0000259" key="1">
    <source>
        <dbReference type="Pfam" id="PF01979"/>
    </source>
</evidence>
<name>A0ABD4THD9_9EURY</name>
<sequence length="343" mass="37672">MERETSIEGFALIGEELSLRPALIIIKDGVIRSIEEVRKPKKRWILPALFNAHTHIGDTVAMDTPVDGDLESIVTPPDGLKHQILRATERSTLISAMHATIGVMEKTGCAGFADFREGGVDGVSALREAAVGSTIRPVIFGRDGGELYSEGFGISSVRDISNLDYAVEAARRAGKMIAIHAGERDANDIEGALAYQPDLLIHCTHAHDRDLRRCADEDIPIAICPRSNWILGVTRSPNNPPVTKMIELGCRVFLGTDNAMFVQPDLWREMAFLSDITDLSARTILEMGIAGSSLSKTPYWIEEGKKAPIMTINPEDSNLIYSRDPIRTLVSRCGISHLDRILF</sequence>
<dbReference type="Proteomes" id="UP001524383">
    <property type="component" value="Unassembled WGS sequence"/>
</dbReference>
<organism evidence="2 3">
    <name type="scientific">Methanocalculus taiwanensis</name>
    <dbReference type="NCBI Taxonomy" id="106207"/>
    <lineage>
        <taxon>Archaea</taxon>
        <taxon>Methanobacteriati</taxon>
        <taxon>Methanobacteriota</taxon>
        <taxon>Stenosarchaea group</taxon>
        <taxon>Methanomicrobia</taxon>
        <taxon>Methanomicrobiales</taxon>
        <taxon>Methanocalculaceae</taxon>
        <taxon>Methanocalculus</taxon>
    </lineage>
</organism>